<protein>
    <submittedName>
        <fullName evidence="5">TLP18.3, Psb32 and MOLO-1 founding protein of phosphatase</fullName>
    </submittedName>
</protein>
<dbReference type="Gene3D" id="3.10.310.50">
    <property type="match status" value="1"/>
</dbReference>
<proteinExistence type="predicted"/>
<gene>
    <name evidence="5" type="ORF">SAMN04488554_3687</name>
</gene>
<dbReference type="InterPro" id="IPR007621">
    <property type="entry name" value="TPM_dom"/>
</dbReference>
<evidence type="ECO:0000256" key="3">
    <source>
        <dbReference type="SAM" id="SignalP"/>
    </source>
</evidence>
<dbReference type="Pfam" id="PF04536">
    <property type="entry name" value="TPM_phosphatase"/>
    <property type="match status" value="1"/>
</dbReference>
<keyword evidence="3" id="KW-0732">Signal</keyword>
<keyword evidence="6" id="KW-1185">Reference proteome</keyword>
<keyword evidence="2" id="KW-0812">Transmembrane</keyword>
<keyword evidence="2" id="KW-1133">Transmembrane helix</keyword>
<sequence>MLSRLLACLGLATALALSTFLTAAPTFAEAPFRVEGHVEDRTSDGVLAGGSAEIEAATNRLAEETDYDLFVVYVDSFDGMAAQDWATESAELSDLGVNDVLIAVAVVDRAFAWSVADAFPLSDAQLENIGAAMEDHLAADDWTAAGVTAADELRAEATGGSGSIIWVLLLVGVVVIIAVFVVRAALRSRRRAAARAGRQVQHGHGGRPATPPPAPDSLEGRLAGLSLEELEQRAGSALVSLDDAVRSSEQELSFAEAQFGLQAIQEFRTTVDGAKRQLSDAFGVQNSLENTTLSEAECRSRLTRIIGLCEDADAALDEQAEAFDHLRNMQERAPAYLDEIEQRATEIGDTLPPAEHALSQLRATYPATALESIAKAPDQARQLLAAAQEAVRAGRGQLAEEDRANAVAYARTAEDALGQAVSLIDSVHHGSLQLAEARTQLEPALASIRADLVDVERLAPRDSTVQGLLPRANAAIEQAETARETGDPIAAMAEITSAEDALDEALAPHRQEVEVQQRATAKIPTGVQRTEELVRSVNTYIETHRGAVGPRARTRLADATSLLAQARAAQGAPQQTIGQLNQAWTAASQARDLAHADVQRWESSRADSYDRSGFGYGGSGYGRRGGLDMGSLILGGIIGGALGGRGSRGGFGGGFSGGFGGSRSRGFGGGFGGGGGSRGGGGRF</sequence>
<accession>A0A1H5MXU8</accession>
<evidence type="ECO:0000256" key="2">
    <source>
        <dbReference type="SAM" id="Phobius"/>
    </source>
</evidence>
<evidence type="ECO:0000256" key="1">
    <source>
        <dbReference type="SAM" id="MobiDB-lite"/>
    </source>
</evidence>
<dbReference type="STRING" id="648782.SAMN04488554_3687"/>
<feature type="chain" id="PRO_5011610641" evidence="3">
    <location>
        <begin position="24"/>
        <end position="684"/>
    </location>
</feature>
<keyword evidence="2" id="KW-0472">Membrane</keyword>
<feature type="domain" description="TPM" evidence="4">
    <location>
        <begin position="50"/>
        <end position="155"/>
    </location>
</feature>
<evidence type="ECO:0000313" key="6">
    <source>
        <dbReference type="Proteomes" id="UP000199220"/>
    </source>
</evidence>
<feature type="transmembrane region" description="Helical" evidence="2">
    <location>
        <begin position="164"/>
        <end position="186"/>
    </location>
</feature>
<dbReference type="EMBL" id="FNTX01000002">
    <property type="protein sequence ID" value="SEE93441.1"/>
    <property type="molecule type" value="Genomic_DNA"/>
</dbReference>
<evidence type="ECO:0000259" key="4">
    <source>
        <dbReference type="Pfam" id="PF04536"/>
    </source>
</evidence>
<evidence type="ECO:0000313" key="5">
    <source>
        <dbReference type="EMBL" id="SEE93441.1"/>
    </source>
</evidence>
<dbReference type="Proteomes" id="UP000199220">
    <property type="component" value="Unassembled WGS sequence"/>
</dbReference>
<dbReference type="RefSeq" id="WP_175477208.1">
    <property type="nucleotide sequence ID" value="NZ_FNTX01000002.1"/>
</dbReference>
<feature type="signal peptide" evidence="3">
    <location>
        <begin position="1"/>
        <end position="23"/>
    </location>
</feature>
<organism evidence="5 6">
    <name type="scientific">Ruania alba</name>
    <dbReference type="NCBI Taxonomy" id="648782"/>
    <lineage>
        <taxon>Bacteria</taxon>
        <taxon>Bacillati</taxon>
        <taxon>Actinomycetota</taxon>
        <taxon>Actinomycetes</taxon>
        <taxon>Micrococcales</taxon>
        <taxon>Ruaniaceae</taxon>
        <taxon>Ruania</taxon>
    </lineage>
</organism>
<feature type="region of interest" description="Disordered" evidence="1">
    <location>
        <begin position="196"/>
        <end position="220"/>
    </location>
</feature>
<name>A0A1H5MXU8_9MICO</name>
<dbReference type="AlphaFoldDB" id="A0A1H5MXU8"/>
<reference evidence="6" key="1">
    <citation type="submission" date="2016-10" db="EMBL/GenBank/DDBJ databases">
        <authorList>
            <person name="Varghese N."/>
            <person name="Submissions S."/>
        </authorList>
    </citation>
    <scope>NUCLEOTIDE SEQUENCE [LARGE SCALE GENOMIC DNA]</scope>
    <source>
        <strain evidence="6">DSM 21368</strain>
    </source>
</reference>